<proteinExistence type="predicted"/>
<feature type="compositionally biased region" description="Basic and acidic residues" evidence="1">
    <location>
        <begin position="467"/>
        <end position="481"/>
    </location>
</feature>
<reference evidence="2 3" key="1">
    <citation type="submission" date="2020-04" db="EMBL/GenBank/DDBJ databases">
        <title>Perkinsus olseni comparative genomics.</title>
        <authorList>
            <person name="Bogema D.R."/>
        </authorList>
    </citation>
    <scope>NUCLEOTIDE SEQUENCE [LARGE SCALE GENOMIC DNA]</scope>
    <source>
        <strain evidence="2">ATCC PRA-205</strain>
    </source>
</reference>
<protein>
    <submittedName>
        <fullName evidence="2">Uncharacterized protein</fullName>
    </submittedName>
</protein>
<evidence type="ECO:0000256" key="1">
    <source>
        <dbReference type="SAM" id="MobiDB-lite"/>
    </source>
</evidence>
<comment type="caution">
    <text evidence="2">The sequence shown here is derived from an EMBL/GenBank/DDBJ whole genome shotgun (WGS) entry which is preliminary data.</text>
</comment>
<gene>
    <name evidence="2" type="ORF">FOZ62_019273</name>
</gene>
<evidence type="ECO:0000313" key="2">
    <source>
        <dbReference type="EMBL" id="KAF4697053.1"/>
    </source>
</evidence>
<dbReference type="AlphaFoldDB" id="A0A7J6PLT3"/>
<feature type="region of interest" description="Disordered" evidence="1">
    <location>
        <begin position="450"/>
        <end position="481"/>
    </location>
</feature>
<accession>A0A7J6PLT3</accession>
<name>A0A7J6PLT3_PEROL</name>
<dbReference type="EMBL" id="JABANM010035641">
    <property type="protein sequence ID" value="KAF4697053.1"/>
    <property type="molecule type" value="Genomic_DNA"/>
</dbReference>
<dbReference type="Proteomes" id="UP000574390">
    <property type="component" value="Unassembled WGS sequence"/>
</dbReference>
<organism evidence="2 3">
    <name type="scientific">Perkinsus olseni</name>
    <name type="common">Perkinsus atlanticus</name>
    <dbReference type="NCBI Taxonomy" id="32597"/>
    <lineage>
        <taxon>Eukaryota</taxon>
        <taxon>Sar</taxon>
        <taxon>Alveolata</taxon>
        <taxon>Perkinsozoa</taxon>
        <taxon>Perkinsea</taxon>
        <taxon>Perkinsida</taxon>
        <taxon>Perkinsidae</taxon>
        <taxon>Perkinsus</taxon>
    </lineage>
</organism>
<sequence>MLVDLAMSLSLNLSCALNPRRLQLVFSINSVPMRAAPEPLCVLLSITTICVAVSRTYTGLGGREGGVRFAVDYDAELENPSLELTYACGGKGGYIRLTQFDEVFERDFDSDDSDDEAALGYLVDSQIQKNSLLQKLRSFTKRRSAHMEQLESTENDTREDRGHRQFFYEPWGMGISIYDMRDVDEEELLYGALADKKKVDTRLRFTPVSESTEEQVMKKFNETCGEKYGQIGDDAVLLLLPKVTDDLLYLSFLGKVSVLARGQAPFPVGRFHLDGNEGVTFRGEGGPESTITLGERGMKTVVSLSPWTSADTNDRLINVMARDALRNVSVFREAWRAFLREYGRLFNNGTTPDSDSFMEFSWREEDDTWVTKVDRDERRLVLPRAFEELLARKQSEPPQRVGDDLVVRKAFVGALRQNGGEFQPPQYLRGKVLDVWTAQRCVMPLRSYEKHVKGPGGKRHRGYQFDARPREFGPADPRKSASAEFNEYLDRHLENTLRSMYPRYFEQKRRENERSAVKARRIASLRRKLEAQETTLTPPSDCEADGTPVVPSRAKMKLNGRVQHLHPFAYVNRHSRDISLVYPWKCVDEENQLKRRLKAKSC</sequence>
<evidence type="ECO:0000313" key="3">
    <source>
        <dbReference type="Proteomes" id="UP000574390"/>
    </source>
</evidence>